<name>B8A0A0_MAIZE</name>
<protein>
    <submittedName>
        <fullName evidence="1">Uncharacterized protein</fullName>
    </submittedName>
</protein>
<dbReference type="AlphaFoldDB" id="B8A0A0"/>
<evidence type="ECO:0000313" key="1">
    <source>
        <dbReference type="EMBL" id="ACL53599.1"/>
    </source>
</evidence>
<dbReference type="EMBL" id="BT054992">
    <property type="protein sequence ID" value="ACL53599.1"/>
    <property type="molecule type" value="mRNA"/>
</dbReference>
<dbReference type="HOGENOM" id="CLU_2561664_0_0_1"/>
<accession>B8A0A0</accession>
<sequence>MAVALVLTCVSRSNLELHFDASIVRSRQHFSQRYTYIYLHDELASQGKKEVEVVEGENSGNQFICMSWSFTMKRGKKYLSSY</sequence>
<organism evidence="1">
    <name type="scientific">Zea mays</name>
    <name type="common">Maize</name>
    <dbReference type="NCBI Taxonomy" id="4577"/>
    <lineage>
        <taxon>Eukaryota</taxon>
        <taxon>Viridiplantae</taxon>
        <taxon>Streptophyta</taxon>
        <taxon>Embryophyta</taxon>
        <taxon>Tracheophyta</taxon>
        <taxon>Spermatophyta</taxon>
        <taxon>Magnoliopsida</taxon>
        <taxon>Liliopsida</taxon>
        <taxon>Poales</taxon>
        <taxon>Poaceae</taxon>
        <taxon>PACMAD clade</taxon>
        <taxon>Panicoideae</taxon>
        <taxon>Andropogonodae</taxon>
        <taxon>Andropogoneae</taxon>
        <taxon>Tripsacinae</taxon>
        <taxon>Zea</taxon>
    </lineage>
</organism>
<proteinExistence type="evidence at transcript level"/>
<reference evidence="1" key="1">
    <citation type="journal article" date="2009" name="PLoS Genet.">
        <title>Sequencing, mapping, and analysis of 27,455 maize full-length cDNAs.</title>
        <authorList>
            <person name="Soderlund C."/>
            <person name="Descour A."/>
            <person name="Kudrna D."/>
            <person name="Bomhoff M."/>
            <person name="Boyd L."/>
            <person name="Currie J."/>
            <person name="Angelova A."/>
            <person name="Collura K."/>
            <person name="Wissotski M."/>
            <person name="Ashley E."/>
            <person name="Morrow D."/>
            <person name="Fernandes J."/>
            <person name="Walbot V."/>
            <person name="Yu Y."/>
        </authorList>
    </citation>
    <scope>NUCLEOTIDE SEQUENCE</scope>
    <source>
        <strain evidence="1">B73</strain>
    </source>
</reference>